<evidence type="ECO:0000313" key="1">
    <source>
        <dbReference type="EMBL" id="CAA0825561.1"/>
    </source>
</evidence>
<protein>
    <submittedName>
        <fullName evidence="1">Uncharacterized protein</fullName>
    </submittedName>
</protein>
<keyword evidence="2" id="KW-1185">Reference proteome</keyword>
<dbReference type="EMBL" id="CACSLK010026072">
    <property type="protein sequence ID" value="CAA0825561.1"/>
    <property type="molecule type" value="Genomic_DNA"/>
</dbReference>
<name>A0A9N7N8Y2_STRHE</name>
<organism evidence="1 2">
    <name type="scientific">Striga hermonthica</name>
    <name type="common">Purple witchweed</name>
    <name type="synonym">Buchnera hermonthica</name>
    <dbReference type="NCBI Taxonomy" id="68872"/>
    <lineage>
        <taxon>Eukaryota</taxon>
        <taxon>Viridiplantae</taxon>
        <taxon>Streptophyta</taxon>
        <taxon>Embryophyta</taxon>
        <taxon>Tracheophyta</taxon>
        <taxon>Spermatophyta</taxon>
        <taxon>Magnoliopsida</taxon>
        <taxon>eudicotyledons</taxon>
        <taxon>Gunneridae</taxon>
        <taxon>Pentapetalae</taxon>
        <taxon>asterids</taxon>
        <taxon>lamiids</taxon>
        <taxon>Lamiales</taxon>
        <taxon>Orobanchaceae</taxon>
        <taxon>Buchnereae</taxon>
        <taxon>Striga</taxon>
    </lineage>
</organism>
<reference evidence="1" key="1">
    <citation type="submission" date="2019-12" db="EMBL/GenBank/DDBJ databases">
        <authorList>
            <person name="Scholes J."/>
        </authorList>
    </citation>
    <scope>NUCLEOTIDE SEQUENCE</scope>
</reference>
<proteinExistence type="predicted"/>
<dbReference type="Proteomes" id="UP001153555">
    <property type="component" value="Unassembled WGS sequence"/>
</dbReference>
<accession>A0A9N7N8Y2</accession>
<feature type="non-terminal residue" evidence="1">
    <location>
        <position position="1"/>
    </location>
</feature>
<feature type="non-terminal residue" evidence="1">
    <location>
        <position position="118"/>
    </location>
</feature>
<sequence>FFLRVAPYVSTGRMIDHVLKGLVETIVEELVEHTEAKVVMWALELIALESFPSLVESLTDILAKASHLSPEVGGLLMGVVLAHELLVYDFPRVERARKKCHEPSLGSVFQGIWKAPHS</sequence>
<comment type="caution">
    <text evidence="1">The sequence shown here is derived from an EMBL/GenBank/DDBJ whole genome shotgun (WGS) entry which is preliminary data.</text>
</comment>
<gene>
    <name evidence="1" type="ORF">SHERM_22336</name>
</gene>
<evidence type="ECO:0000313" key="2">
    <source>
        <dbReference type="Proteomes" id="UP001153555"/>
    </source>
</evidence>
<dbReference type="AlphaFoldDB" id="A0A9N7N8Y2"/>